<proteinExistence type="predicted"/>
<evidence type="ECO:0000259" key="1">
    <source>
        <dbReference type="Pfam" id="PF00296"/>
    </source>
</evidence>
<evidence type="ECO:0000313" key="2">
    <source>
        <dbReference type="EMBL" id="MEU2120765.1"/>
    </source>
</evidence>
<accession>A0ABV2X4E4</accession>
<comment type="caution">
    <text evidence="2">The sequence shown here is derived from an EMBL/GenBank/DDBJ whole genome shotgun (WGS) entry which is preliminary data.</text>
</comment>
<reference evidence="2 3" key="1">
    <citation type="submission" date="2024-06" db="EMBL/GenBank/DDBJ databases">
        <title>The Natural Products Discovery Center: Release of the First 8490 Sequenced Strains for Exploring Actinobacteria Biosynthetic Diversity.</title>
        <authorList>
            <person name="Kalkreuter E."/>
            <person name="Kautsar S.A."/>
            <person name="Yang D."/>
            <person name="Bader C.D."/>
            <person name="Teijaro C.N."/>
            <person name="Fluegel L."/>
            <person name="Davis C.M."/>
            <person name="Simpson J.R."/>
            <person name="Lauterbach L."/>
            <person name="Steele A.D."/>
            <person name="Gui C."/>
            <person name="Meng S."/>
            <person name="Li G."/>
            <person name="Viehrig K."/>
            <person name="Ye F."/>
            <person name="Su P."/>
            <person name="Kiefer A.F."/>
            <person name="Nichols A."/>
            <person name="Cepeda A.J."/>
            <person name="Yan W."/>
            <person name="Fan B."/>
            <person name="Jiang Y."/>
            <person name="Adhikari A."/>
            <person name="Zheng C.-J."/>
            <person name="Schuster L."/>
            <person name="Cowan T.M."/>
            <person name="Smanski M.J."/>
            <person name="Chevrette M.G."/>
            <person name="De Carvalho L.P.S."/>
            <person name="Shen B."/>
        </authorList>
    </citation>
    <scope>NUCLEOTIDE SEQUENCE [LARGE SCALE GENOMIC DNA]</scope>
    <source>
        <strain evidence="2 3">NPDC019434</strain>
    </source>
</reference>
<dbReference type="InterPro" id="IPR036661">
    <property type="entry name" value="Luciferase-like_sf"/>
</dbReference>
<keyword evidence="2" id="KW-0560">Oxidoreductase</keyword>
<dbReference type="PANTHER" id="PTHR43244">
    <property type="match status" value="1"/>
</dbReference>
<dbReference type="RefSeq" id="WP_357990029.1">
    <property type="nucleotide sequence ID" value="NZ_JBEYBR010000004.1"/>
</dbReference>
<dbReference type="Proteomes" id="UP001550535">
    <property type="component" value="Unassembled WGS sequence"/>
</dbReference>
<protein>
    <submittedName>
        <fullName evidence="2">TIGR03564 family F420-dependent LLM class oxidoreductase</fullName>
        <ecNumber evidence="2">1.-.-.-</ecNumber>
    </submittedName>
</protein>
<gene>
    <name evidence="2" type="ORF">ABZ507_02950</name>
</gene>
<organism evidence="2 3">
    <name type="scientific">Nocardia niwae</name>
    <dbReference type="NCBI Taxonomy" id="626084"/>
    <lineage>
        <taxon>Bacteria</taxon>
        <taxon>Bacillati</taxon>
        <taxon>Actinomycetota</taxon>
        <taxon>Actinomycetes</taxon>
        <taxon>Mycobacteriales</taxon>
        <taxon>Nocardiaceae</taxon>
        <taxon>Nocardia</taxon>
    </lineage>
</organism>
<evidence type="ECO:0000313" key="3">
    <source>
        <dbReference type="Proteomes" id="UP001550535"/>
    </source>
</evidence>
<keyword evidence="3" id="KW-1185">Reference proteome</keyword>
<dbReference type="EMBL" id="JBEYBR010000004">
    <property type="protein sequence ID" value="MEU2120765.1"/>
    <property type="molecule type" value="Genomic_DNA"/>
</dbReference>
<dbReference type="SUPFAM" id="SSF51679">
    <property type="entry name" value="Bacterial luciferase-like"/>
    <property type="match status" value="1"/>
</dbReference>
<feature type="domain" description="Luciferase-like" evidence="1">
    <location>
        <begin position="11"/>
        <end position="283"/>
    </location>
</feature>
<dbReference type="Gene3D" id="3.20.20.30">
    <property type="entry name" value="Luciferase-like domain"/>
    <property type="match status" value="1"/>
</dbReference>
<dbReference type="InterPro" id="IPR019910">
    <property type="entry name" value="Lucif-like_OxRdtase_MSMEG_4879"/>
</dbReference>
<dbReference type="NCBIfam" id="TIGR03564">
    <property type="entry name" value="F420_MSMEG_4879"/>
    <property type="match status" value="1"/>
</dbReference>
<dbReference type="GO" id="GO:0016491">
    <property type="term" value="F:oxidoreductase activity"/>
    <property type="evidence" value="ECO:0007669"/>
    <property type="project" value="UniProtKB-KW"/>
</dbReference>
<sequence>MTIGIALSPFALDATGNAVDAAVSLSASAAAAGVSSLWFGQTFTHDAIALAGIVGRAVPELAVGTSAVPITARHPLLISGQAQTAQAATGGRFVLGLGLGAKSFAEPAFGGSFDRPITRLREFLTALRTVVHTGTVDFHGETLTAAAPLPAAVAGAHPPVPILVAAMGPQALRVTGELADGALPFLVGPEALAEHIVAPLTAAAERAGRPAPRITVLVPGVVTADLDAARAAAAAQTAFYDDIPSYARMIELSGASRAAELVVIGDEELIAARVAEYFAAGATEVVFSQTDLTTPEDQRRTWAVLGELQRSRVGRPCTQRPGAALL</sequence>
<name>A0ABV2X4E4_9NOCA</name>
<dbReference type="CDD" id="cd01097">
    <property type="entry name" value="Tetrahydromethanopterin_reductase"/>
    <property type="match status" value="1"/>
</dbReference>
<dbReference type="InterPro" id="IPR011251">
    <property type="entry name" value="Luciferase-like_dom"/>
</dbReference>
<dbReference type="InterPro" id="IPR050564">
    <property type="entry name" value="F420-G6PD/mer"/>
</dbReference>
<dbReference type="Pfam" id="PF00296">
    <property type="entry name" value="Bac_luciferase"/>
    <property type="match status" value="1"/>
</dbReference>
<dbReference type="PANTHER" id="PTHR43244:SF2">
    <property type="entry name" value="CONSERVED HYPOTHETICAL ALANINE AND PROLINE-RICH PROTEIN"/>
    <property type="match status" value="1"/>
</dbReference>
<dbReference type="EC" id="1.-.-.-" evidence="2"/>